<dbReference type="SUPFAM" id="SSF69695">
    <property type="entry name" value="SRP19"/>
    <property type="match status" value="1"/>
</dbReference>
<evidence type="ECO:0000256" key="3">
    <source>
        <dbReference type="ARBA" id="ARBA00023274"/>
    </source>
</evidence>
<dbReference type="GO" id="GO:0005786">
    <property type="term" value="C:signal recognition particle, endoplasmic reticulum targeting"/>
    <property type="evidence" value="ECO:0007669"/>
    <property type="project" value="UniProtKB-KW"/>
</dbReference>
<accession>A0AA38LJ65</accession>
<evidence type="ECO:0000256" key="1">
    <source>
        <dbReference type="ARBA" id="ARBA00022490"/>
    </source>
</evidence>
<organism evidence="5 6">
    <name type="scientific">Taxus chinensis</name>
    <name type="common">Chinese yew</name>
    <name type="synonym">Taxus wallichiana var. chinensis</name>
    <dbReference type="NCBI Taxonomy" id="29808"/>
    <lineage>
        <taxon>Eukaryota</taxon>
        <taxon>Viridiplantae</taxon>
        <taxon>Streptophyta</taxon>
        <taxon>Embryophyta</taxon>
        <taxon>Tracheophyta</taxon>
        <taxon>Spermatophyta</taxon>
        <taxon>Pinopsida</taxon>
        <taxon>Pinidae</taxon>
        <taxon>Conifers II</taxon>
        <taxon>Cupressales</taxon>
        <taxon>Taxaceae</taxon>
        <taxon>Taxus</taxon>
    </lineage>
</organism>
<evidence type="ECO:0000313" key="5">
    <source>
        <dbReference type="EMBL" id="KAH9322957.1"/>
    </source>
</evidence>
<keyword evidence="1" id="KW-0963">Cytoplasm</keyword>
<keyword evidence="2" id="KW-0733">Signal recognition particle</keyword>
<keyword evidence="3" id="KW-0687">Ribonucleoprotein</keyword>
<dbReference type="Gene3D" id="3.30.56.30">
    <property type="entry name" value="Signal recognition particle, SRP19-like subunit"/>
    <property type="match status" value="1"/>
</dbReference>
<dbReference type="AlphaFoldDB" id="A0AA38LJ65"/>
<dbReference type="InterPro" id="IPR036521">
    <property type="entry name" value="SRP19-like_sf"/>
</dbReference>
<reference evidence="5 6" key="1">
    <citation type="journal article" date="2021" name="Nat. Plants">
        <title>The Taxus genome provides insights into paclitaxel biosynthesis.</title>
        <authorList>
            <person name="Xiong X."/>
            <person name="Gou J."/>
            <person name="Liao Q."/>
            <person name="Li Y."/>
            <person name="Zhou Q."/>
            <person name="Bi G."/>
            <person name="Li C."/>
            <person name="Du R."/>
            <person name="Wang X."/>
            <person name="Sun T."/>
            <person name="Guo L."/>
            <person name="Liang H."/>
            <person name="Lu P."/>
            <person name="Wu Y."/>
            <person name="Zhang Z."/>
            <person name="Ro D.K."/>
            <person name="Shang Y."/>
            <person name="Huang S."/>
            <person name="Yan J."/>
        </authorList>
    </citation>
    <scope>NUCLEOTIDE SEQUENCE [LARGE SCALE GENOMIC DNA]</scope>
    <source>
        <strain evidence="5">Ta-2019</strain>
    </source>
</reference>
<keyword evidence="4" id="KW-0812">Transmembrane</keyword>
<evidence type="ECO:0000313" key="6">
    <source>
        <dbReference type="Proteomes" id="UP000824469"/>
    </source>
</evidence>
<sequence length="131" mass="15167">ADKAYPRDFMQRGRVRVQLKMEDGTAINPSIPTTAIFSIICLWWCFSFNLGAPNLPACFHMPLAFHFLLIFIGKAFQLQLYIGHFELEDCCNLKRHQTYSGERVPDYSGFYNKRLLLSSFERKGPANQKLQ</sequence>
<keyword evidence="6" id="KW-1185">Reference proteome</keyword>
<evidence type="ECO:0000256" key="2">
    <source>
        <dbReference type="ARBA" id="ARBA00023135"/>
    </source>
</evidence>
<proteinExistence type="predicted"/>
<evidence type="ECO:0000256" key="4">
    <source>
        <dbReference type="SAM" id="Phobius"/>
    </source>
</evidence>
<dbReference type="InterPro" id="IPR002778">
    <property type="entry name" value="Signal_recog_particle_SRP19"/>
</dbReference>
<feature type="non-terminal residue" evidence="5">
    <location>
        <position position="1"/>
    </location>
</feature>
<gene>
    <name evidence="5" type="ORF">KI387_017596</name>
</gene>
<feature type="transmembrane region" description="Helical" evidence="4">
    <location>
        <begin position="63"/>
        <end position="82"/>
    </location>
</feature>
<keyword evidence="4" id="KW-0472">Membrane</keyword>
<dbReference type="Pfam" id="PF01922">
    <property type="entry name" value="SRP19"/>
    <property type="match status" value="1"/>
</dbReference>
<protein>
    <submittedName>
        <fullName evidence="5">Uncharacterized protein</fullName>
    </submittedName>
</protein>
<dbReference type="GO" id="GO:0006614">
    <property type="term" value="P:SRP-dependent cotranslational protein targeting to membrane"/>
    <property type="evidence" value="ECO:0007669"/>
    <property type="project" value="InterPro"/>
</dbReference>
<comment type="caution">
    <text evidence="5">The sequence shown here is derived from an EMBL/GenBank/DDBJ whole genome shotgun (WGS) entry which is preliminary data.</text>
</comment>
<feature type="non-terminal residue" evidence="5">
    <location>
        <position position="131"/>
    </location>
</feature>
<feature type="transmembrane region" description="Helical" evidence="4">
    <location>
        <begin position="31"/>
        <end position="51"/>
    </location>
</feature>
<dbReference type="EMBL" id="JAHRHJ020000003">
    <property type="protein sequence ID" value="KAH9322957.1"/>
    <property type="molecule type" value="Genomic_DNA"/>
</dbReference>
<name>A0AA38LJ65_TAXCH</name>
<keyword evidence="4" id="KW-1133">Transmembrane helix</keyword>
<dbReference type="GO" id="GO:0008312">
    <property type="term" value="F:7S RNA binding"/>
    <property type="evidence" value="ECO:0007669"/>
    <property type="project" value="InterPro"/>
</dbReference>
<dbReference type="Proteomes" id="UP000824469">
    <property type="component" value="Unassembled WGS sequence"/>
</dbReference>